<comment type="caution">
    <text evidence="2">The sequence shown here is derived from an EMBL/GenBank/DDBJ whole genome shotgun (WGS) entry which is preliminary data.</text>
</comment>
<keyword evidence="1" id="KW-1133">Transmembrane helix</keyword>
<gene>
    <name evidence="2" type="ORF">LEP1GSC056_2166</name>
</gene>
<protein>
    <submittedName>
        <fullName evidence="2">Uncharacterized protein</fullName>
    </submittedName>
</protein>
<dbReference type="Proteomes" id="UP000012166">
    <property type="component" value="Unassembled WGS sequence"/>
</dbReference>
<dbReference type="EMBL" id="AHMS02000013">
    <property type="protein sequence ID" value="EMN18641.1"/>
    <property type="molecule type" value="Genomic_DNA"/>
</dbReference>
<keyword evidence="1" id="KW-0472">Membrane</keyword>
<accession>A0ABC9SLP5</accession>
<reference evidence="2 3" key="1">
    <citation type="submission" date="2013-01" db="EMBL/GenBank/DDBJ databases">
        <authorList>
            <person name="Harkins D.M."/>
            <person name="Durkin A.S."/>
            <person name="Brinkac L.M."/>
            <person name="Haft D.H."/>
            <person name="Selengut J.D."/>
            <person name="Sanka R."/>
            <person name="DePew J."/>
            <person name="Purushe J."/>
            <person name="Hartskeerl R.A."/>
            <person name="Ahmed A."/>
            <person name="van der Linden H."/>
            <person name="Goris M.G.A."/>
            <person name="Vinetz J.M."/>
            <person name="Sutton G.G."/>
            <person name="Nierman W.C."/>
            <person name="Fouts D.E."/>
        </authorList>
    </citation>
    <scope>NUCLEOTIDE SEQUENCE [LARGE SCALE GENOMIC DNA]</scope>
    <source>
        <strain evidence="2 3">Brem 328</strain>
    </source>
</reference>
<dbReference type="AlphaFoldDB" id="A0ABC9SLP5"/>
<organism evidence="2 3">
    <name type="scientific">Leptospira borgpetersenii str. Brem 328</name>
    <dbReference type="NCBI Taxonomy" id="1049780"/>
    <lineage>
        <taxon>Bacteria</taxon>
        <taxon>Pseudomonadati</taxon>
        <taxon>Spirochaetota</taxon>
        <taxon>Spirochaetia</taxon>
        <taxon>Leptospirales</taxon>
        <taxon>Leptospiraceae</taxon>
        <taxon>Leptospira</taxon>
    </lineage>
</organism>
<evidence type="ECO:0000313" key="3">
    <source>
        <dbReference type="Proteomes" id="UP000012166"/>
    </source>
</evidence>
<evidence type="ECO:0000256" key="1">
    <source>
        <dbReference type="SAM" id="Phobius"/>
    </source>
</evidence>
<proteinExistence type="predicted"/>
<name>A0ABC9SLP5_LEPBO</name>
<evidence type="ECO:0000313" key="2">
    <source>
        <dbReference type="EMBL" id="EMN18641.1"/>
    </source>
</evidence>
<feature type="transmembrane region" description="Helical" evidence="1">
    <location>
        <begin position="21"/>
        <end position="40"/>
    </location>
</feature>
<keyword evidence="1" id="KW-0812">Transmembrane</keyword>
<sequence length="55" mass="6483">MLNNFSLSEQDRSQSFQNIRSLSLVPKFVFTTICFARYYILKVPSIFLLQTESFL</sequence>